<dbReference type="Proteomes" id="UP000626092">
    <property type="component" value="Unassembled WGS sequence"/>
</dbReference>
<organism evidence="3 4">
    <name type="scientific">Rhododendron simsii</name>
    <name type="common">Sims's rhododendron</name>
    <dbReference type="NCBI Taxonomy" id="118357"/>
    <lineage>
        <taxon>Eukaryota</taxon>
        <taxon>Viridiplantae</taxon>
        <taxon>Streptophyta</taxon>
        <taxon>Embryophyta</taxon>
        <taxon>Tracheophyta</taxon>
        <taxon>Spermatophyta</taxon>
        <taxon>Magnoliopsida</taxon>
        <taxon>eudicotyledons</taxon>
        <taxon>Gunneridae</taxon>
        <taxon>Pentapetalae</taxon>
        <taxon>asterids</taxon>
        <taxon>Ericales</taxon>
        <taxon>Ericaceae</taxon>
        <taxon>Ericoideae</taxon>
        <taxon>Rhodoreae</taxon>
        <taxon>Rhododendron</taxon>
    </lineage>
</organism>
<protein>
    <submittedName>
        <fullName evidence="3">Uncharacterized protein</fullName>
    </submittedName>
</protein>
<dbReference type="OrthoDB" id="410307at2759"/>
<accession>A0A834GAA0</accession>
<evidence type="ECO:0000313" key="4">
    <source>
        <dbReference type="Proteomes" id="UP000626092"/>
    </source>
</evidence>
<dbReference type="EMBL" id="WJXA01000010">
    <property type="protein sequence ID" value="KAF7129739.1"/>
    <property type="molecule type" value="Genomic_DNA"/>
</dbReference>
<comment type="caution">
    <text evidence="3">The sequence shown here is derived from an EMBL/GenBank/DDBJ whole genome shotgun (WGS) entry which is preliminary data.</text>
</comment>
<feature type="chain" id="PRO_5033033090" evidence="2">
    <location>
        <begin position="25"/>
        <end position="237"/>
    </location>
</feature>
<evidence type="ECO:0000313" key="3">
    <source>
        <dbReference type="EMBL" id="KAF7129739.1"/>
    </source>
</evidence>
<dbReference type="AlphaFoldDB" id="A0A834GAA0"/>
<reference evidence="3" key="1">
    <citation type="submission" date="2019-11" db="EMBL/GenBank/DDBJ databases">
        <authorList>
            <person name="Liu Y."/>
            <person name="Hou J."/>
            <person name="Li T.-Q."/>
            <person name="Guan C.-H."/>
            <person name="Wu X."/>
            <person name="Wu H.-Z."/>
            <person name="Ling F."/>
            <person name="Zhang R."/>
            <person name="Shi X.-G."/>
            <person name="Ren J.-P."/>
            <person name="Chen E.-F."/>
            <person name="Sun J.-M."/>
        </authorList>
    </citation>
    <scope>NUCLEOTIDE SEQUENCE</scope>
    <source>
        <strain evidence="3">Adult_tree_wgs_1</strain>
        <tissue evidence="3">Leaves</tissue>
    </source>
</reference>
<evidence type="ECO:0000256" key="1">
    <source>
        <dbReference type="SAM" id="MobiDB-lite"/>
    </source>
</evidence>
<feature type="compositionally biased region" description="Polar residues" evidence="1">
    <location>
        <begin position="112"/>
        <end position="134"/>
    </location>
</feature>
<name>A0A834GAA0_RHOSS</name>
<feature type="region of interest" description="Disordered" evidence="1">
    <location>
        <begin position="112"/>
        <end position="145"/>
    </location>
</feature>
<sequence>MKGKFLSHSCLLSIGRFAISLYLALDCPKLRNKGKGILPSPHQTSQYNRNAFKPLSSGPISAFSSHSAAASSNRTFNRTAITHEEIQSLVAQQIQQLLGTSLESQNSAAMSVMNTEDASPSSTLLQNETPSQSDPPAISDDVDPTTSQVEIRVELQVSSARIEAEVVSALTFPTKPLSVLGCNIPPIEAVIATPTMEDGEGKKCFSKWKGTKKINRIYADWMDDLTPPLSVPSQVKS</sequence>
<gene>
    <name evidence="3" type="ORF">RHSIM_Rhsim10G0200700</name>
</gene>
<feature type="signal peptide" evidence="2">
    <location>
        <begin position="1"/>
        <end position="24"/>
    </location>
</feature>
<proteinExistence type="predicted"/>
<evidence type="ECO:0000256" key="2">
    <source>
        <dbReference type="SAM" id="SignalP"/>
    </source>
</evidence>
<keyword evidence="4" id="KW-1185">Reference proteome</keyword>
<keyword evidence="2" id="KW-0732">Signal</keyword>